<dbReference type="InterPro" id="IPR001130">
    <property type="entry name" value="TatD-like"/>
</dbReference>
<dbReference type="Pfam" id="PF01026">
    <property type="entry name" value="TatD_DNase"/>
    <property type="match status" value="1"/>
</dbReference>
<keyword evidence="3" id="KW-1185">Reference proteome</keyword>
<dbReference type="Gene3D" id="3.20.20.140">
    <property type="entry name" value="Metal-dependent hydrolases"/>
    <property type="match status" value="1"/>
</dbReference>
<comment type="caution">
    <text evidence="2">The sequence shown here is derived from an EMBL/GenBank/DDBJ whole genome shotgun (WGS) entry which is preliminary data.</text>
</comment>
<sequence>MSNNDFPWEIGIHDAHCHPTDTMASIASIPHMKASTLTIMGTRGEDQDLVQQTAQSLNVQPGQNDSSKRDRIVPCFGWHPWFSHQILIDSPDSTGTISQDITSDAELVSRKNTHYTAVLAPAVAQDTEFLNFLPTPKPLSQLIAETRERLELFPNALIGEIGLDKSFRLPGAWTSEELEGRDEQITPGSREGRKLSPYRVKIEHQRAIFKAQLRLAGEMQRPVSVHSVQAHGAVFDTLKELWTGHEKVFLSRRERERRQDADGAISEDEDEDDPGQSNLSKNASSKCSTPVPFPPRICMHSYAGPVEPIRQFMDKKNPSDVYFSFSSLINFSGVGSRKVSDVIKLLPEDRILIESDLHTAGPQMDGLLEDVARQICEVRGWELRKGVQQLADNWNQFVFG</sequence>
<evidence type="ECO:0000313" key="2">
    <source>
        <dbReference type="EMBL" id="KAJ5740506.1"/>
    </source>
</evidence>
<dbReference type="GO" id="GO:0016788">
    <property type="term" value="F:hydrolase activity, acting on ester bonds"/>
    <property type="evidence" value="ECO:0007669"/>
    <property type="project" value="InterPro"/>
</dbReference>
<accession>A0AAD6HW78</accession>
<dbReference type="InterPro" id="IPR032466">
    <property type="entry name" value="Metal_Hydrolase"/>
</dbReference>
<dbReference type="Proteomes" id="UP001215712">
    <property type="component" value="Unassembled WGS sequence"/>
</dbReference>
<evidence type="ECO:0008006" key="4">
    <source>
        <dbReference type="Google" id="ProtNLM"/>
    </source>
</evidence>
<organism evidence="2 3">
    <name type="scientific">Penicillium malachiteum</name>
    <dbReference type="NCBI Taxonomy" id="1324776"/>
    <lineage>
        <taxon>Eukaryota</taxon>
        <taxon>Fungi</taxon>
        <taxon>Dikarya</taxon>
        <taxon>Ascomycota</taxon>
        <taxon>Pezizomycotina</taxon>
        <taxon>Eurotiomycetes</taxon>
        <taxon>Eurotiomycetidae</taxon>
        <taxon>Eurotiales</taxon>
        <taxon>Aspergillaceae</taxon>
        <taxon>Penicillium</taxon>
    </lineage>
</organism>
<dbReference type="SUPFAM" id="SSF51556">
    <property type="entry name" value="Metallo-dependent hydrolases"/>
    <property type="match status" value="1"/>
</dbReference>
<proteinExistence type="predicted"/>
<evidence type="ECO:0000313" key="3">
    <source>
        <dbReference type="Proteomes" id="UP001215712"/>
    </source>
</evidence>
<reference evidence="2" key="1">
    <citation type="journal article" date="2023" name="IMA Fungus">
        <title>Comparative genomic study of the Penicillium genus elucidates a diverse pangenome and 15 lateral gene transfer events.</title>
        <authorList>
            <person name="Petersen C."/>
            <person name="Sorensen T."/>
            <person name="Nielsen M.R."/>
            <person name="Sondergaard T.E."/>
            <person name="Sorensen J.L."/>
            <person name="Fitzpatrick D.A."/>
            <person name="Frisvad J.C."/>
            <person name="Nielsen K.L."/>
        </authorList>
    </citation>
    <scope>NUCLEOTIDE SEQUENCE</scope>
    <source>
        <strain evidence="2">IBT 17514</strain>
    </source>
</reference>
<reference evidence="2" key="2">
    <citation type="submission" date="2023-01" db="EMBL/GenBank/DDBJ databases">
        <authorList>
            <person name="Petersen C."/>
        </authorList>
    </citation>
    <scope>NUCLEOTIDE SEQUENCE</scope>
    <source>
        <strain evidence="2">IBT 17514</strain>
    </source>
</reference>
<protein>
    <recommendedName>
        <fullName evidence="4">Cut9 interacting protein Scn1</fullName>
    </recommendedName>
</protein>
<dbReference type="AlphaFoldDB" id="A0AAD6HW78"/>
<name>A0AAD6HW78_9EURO</name>
<dbReference type="PANTHER" id="PTHR47345">
    <property type="entry name" value="CUT9-INTERACTING PROTEIN SCN1"/>
    <property type="match status" value="1"/>
</dbReference>
<gene>
    <name evidence="2" type="ORF">N7493_000378</name>
</gene>
<dbReference type="PANTHER" id="PTHR47345:SF1">
    <property type="entry name" value="CUT9-INTERACTING PROTEIN SCN1"/>
    <property type="match status" value="1"/>
</dbReference>
<feature type="compositionally biased region" description="Polar residues" evidence="1">
    <location>
        <begin position="275"/>
        <end position="288"/>
    </location>
</feature>
<feature type="compositionally biased region" description="Acidic residues" evidence="1">
    <location>
        <begin position="265"/>
        <end position="274"/>
    </location>
</feature>
<feature type="region of interest" description="Disordered" evidence="1">
    <location>
        <begin position="253"/>
        <end position="289"/>
    </location>
</feature>
<dbReference type="EMBL" id="JAQJAN010000001">
    <property type="protein sequence ID" value="KAJ5740506.1"/>
    <property type="molecule type" value="Genomic_DNA"/>
</dbReference>
<dbReference type="InterPro" id="IPR053044">
    <property type="entry name" value="Metallo-hydrolase/TatD-type"/>
</dbReference>
<evidence type="ECO:0000256" key="1">
    <source>
        <dbReference type="SAM" id="MobiDB-lite"/>
    </source>
</evidence>